<proteinExistence type="predicted"/>
<reference evidence="2" key="1">
    <citation type="journal article" date="2023" name="Int. J. Mol. Sci.">
        <title>Metagenomics Revealed a New Genus 'Candidatus Thiocaldithrix dubininis' gen. nov., sp. nov. and a New Species 'Candidatus Thiothrix putei' sp. nov. in the Family Thiotrichaceae, Some Members of Which Have Traits of Both Na+- and H+-Motive Energetics.</title>
        <authorList>
            <person name="Ravin N.V."/>
            <person name="Muntyan M.S."/>
            <person name="Smolyakov D.D."/>
            <person name="Rudenko T.S."/>
            <person name="Beletsky A.V."/>
            <person name="Mardanov A.V."/>
            <person name="Grabovich M.Y."/>
        </authorList>
    </citation>
    <scope>NUCLEOTIDE SEQUENCE</scope>
    <source>
        <strain evidence="2">GKL-01</strain>
    </source>
</reference>
<dbReference type="KEGG" id="tdu:QJT80_05810"/>
<dbReference type="Proteomes" id="UP001300672">
    <property type="component" value="Chromosome"/>
</dbReference>
<evidence type="ECO:0000313" key="2">
    <source>
        <dbReference type="EMBL" id="WGZ91993.1"/>
    </source>
</evidence>
<reference evidence="2" key="2">
    <citation type="submission" date="2023-04" db="EMBL/GenBank/DDBJ databases">
        <authorList>
            <person name="Beletskiy A.V."/>
            <person name="Mardanov A.V."/>
            <person name="Ravin N.V."/>
        </authorList>
    </citation>
    <scope>NUCLEOTIDE SEQUENCE</scope>
    <source>
        <strain evidence="2">GKL-01</strain>
    </source>
</reference>
<sequence>MQLRVLLAAGLLATVSVAAADEVWDSNVGRIVYTDEIGPTAVFSYHSDNEPGVIYILGLAKVYQNRGLYEGYWAKNKAKVACETERPGLNGKMTRYWGRLQVKFIDSNFPSRWEGTWSYCNGKAEPVKIEATPGTPAPAKN</sequence>
<name>A0AA95H9M5_9GAMM</name>
<feature type="chain" id="PRO_5041637770" evidence="1">
    <location>
        <begin position="21"/>
        <end position="141"/>
    </location>
</feature>
<keyword evidence="1" id="KW-0732">Signal</keyword>
<dbReference type="AlphaFoldDB" id="A0AA95H9M5"/>
<accession>A0AA95H9M5</accession>
<evidence type="ECO:0000256" key="1">
    <source>
        <dbReference type="SAM" id="SignalP"/>
    </source>
</evidence>
<feature type="signal peptide" evidence="1">
    <location>
        <begin position="1"/>
        <end position="20"/>
    </location>
</feature>
<dbReference type="EMBL" id="CP124755">
    <property type="protein sequence ID" value="WGZ91993.1"/>
    <property type="molecule type" value="Genomic_DNA"/>
</dbReference>
<organism evidence="2">
    <name type="scientific">Candidatus Thiocaldithrix dubininis</name>
    <dbReference type="NCBI Taxonomy" id="3080823"/>
    <lineage>
        <taxon>Bacteria</taxon>
        <taxon>Pseudomonadati</taxon>
        <taxon>Pseudomonadota</taxon>
        <taxon>Gammaproteobacteria</taxon>
        <taxon>Thiotrichales</taxon>
        <taxon>Thiotrichaceae</taxon>
        <taxon>Candidatus Thiocaldithrix</taxon>
    </lineage>
</organism>
<protein>
    <submittedName>
        <fullName evidence="2">Uncharacterized protein</fullName>
    </submittedName>
</protein>
<gene>
    <name evidence="2" type="ORF">QJT80_05810</name>
</gene>